<dbReference type="eggNOG" id="arCOG02556">
    <property type="taxonomic scope" value="Archaea"/>
</dbReference>
<dbReference type="AlphaFoldDB" id="D3SS16"/>
<accession>D3SS16</accession>
<dbReference type="GeneID" id="8826104"/>
<gene>
    <name evidence="3" type="ordered locus">Nmag_3240</name>
</gene>
<evidence type="ECO:0000313" key="4">
    <source>
        <dbReference type="Proteomes" id="UP000001879"/>
    </source>
</evidence>
<reference evidence="3 4" key="2">
    <citation type="journal article" date="2012" name="BMC Genomics">
        <title>A comparative genomics perspective on the genetic content of the alkaliphilic haloarchaeon Natrialba magadii ATCC 43099T.</title>
        <authorList>
            <person name="Siddaramappa S."/>
            <person name="Challacombe J.F."/>
            <person name="Decastro R.E."/>
            <person name="Pfeiffer F."/>
            <person name="Sastre D.E."/>
            <person name="Gimenez M.I."/>
            <person name="Paggi R.A."/>
            <person name="Detter J.C."/>
            <person name="Davenport K.W."/>
            <person name="Goodwin L.A."/>
            <person name="Kyrpides N."/>
            <person name="Tapia R."/>
            <person name="Pitluck S."/>
            <person name="Lucas S."/>
            <person name="Woyke T."/>
            <person name="Maupin-Furlow J.A."/>
        </authorList>
    </citation>
    <scope>NUCLEOTIDE SEQUENCE [LARGE SCALE GENOMIC DNA]</scope>
    <source>
        <strain evidence="4">ATCC 43099 / DSM 3394 / CCM 3739 / CIP 104546 / IAM 13178 / JCM 8861 / NBRC 102185 / NCIMB 2190 / MS3</strain>
    </source>
</reference>
<keyword evidence="4" id="KW-1185">Reference proteome</keyword>
<feature type="region of interest" description="Disordered" evidence="1">
    <location>
        <begin position="60"/>
        <end position="100"/>
    </location>
</feature>
<organism evidence="3 4">
    <name type="scientific">Natrialba magadii (strain ATCC 43099 / DSM 3394 / CCM 3739 / CIP 104546 / IAM 13178 / JCM 8861 / NBRC 102185 / NCIMB 2190 / MS3)</name>
    <name type="common">Natronobacterium magadii</name>
    <dbReference type="NCBI Taxonomy" id="547559"/>
    <lineage>
        <taxon>Archaea</taxon>
        <taxon>Methanobacteriati</taxon>
        <taxon>Methanobacteriota</taxon>
        <taxon>Stenosarchaea group</taxon>
        <taxon>Halobacteria</taxon>
        <taxon>Halobacteriales</taxon>
        <taxon>Natrialbaceae</taxon>
        <taxon>Natrialba</taxon>
    </lineage>
</organism>
<dbReference type="InterPro" id="IPR018391">
    <property type="entry name" value="PQQ_b-propeller_rpt"/>
</dbReference>
<name>D3SS16_NATMM</name>
<evidence type="ECO:0000313" key="3">
    <source>
        <dbReference type="EMBL" id="ADD06790.1"/>
    </source>
</evidence>
<dbReference type="PANTHER" id="PTHR34512">
    <property type="entry name" value="CELL SURFACE PROTEIN"/>
    <property type="match status" value="1"/>
</dbReference>
<dbReference type="PANTHER" id="PTHR34512:SF30">
    <property type="entry name" value="OUTER MEMBRANE PROTEIN ASSEMBLY FACTOR BAMB"/>
    <property type="match status" value="1"/>
</dbReference>
<dbReference type="InterPro" id="IPR002372">
    <property type="entry name" value="PQQ_rpt_dom"/>
</dbReference>
<dbReference type="Proteomes" id="UP000001879">
    <property type="component" value="Chromosome"/>
</dbReference>
<feature type="domain" description="Pyrrolo-quinoline quinone repeat" evidence="2">
    <location>
        <begin position="81"/>
        <end position="350"/>
    </location>
</feature>
<protein>
    <submittedName>
        <fullName evidence="3">PQQ repeat protein</fullName>
    </submittedName>
</protein>
<dbReference type="Pfam" id="PF13360">
    <property type="entry name" value="PQQ_2"/>
    <property type="match status" value="1"/>
</dbReference>
<dbReference type="EMBL" id="CP001932">
    <property type="protein sequence ID" value="ADD06790.1"/>
    <property type="molecule type" value="Genomic_DNA"/>
</dbReference>
<sequence length="425" mass="46779">MSPERSPSTSRRFVLQTVATTGLLGIAGCQVRSEPAHWTELDLRGDTTYTDDPNWRMLGHDTGNTFHNPHADGPSDDPSVQWTLEDSTDGETSGHPRRHPLIVDGTVYTTIGRAETSDTSENEHRTFVAIDPDTGEFEPIFEAEHRIWRPTIVDDTVYAAVETSVRAYDLADGTERWRSDKLSSGLSSVRRVGDAIVVLSDTELYDYSDGDFEPLPQLYVLDAESGDVRWDSAGASGGNEPRLPLITDSGVLYPNAASLRDLRSSEPSAELSTPVNYPVLRDGEYYGSDNGGLVSYDWETMENRWECRPDDRSIGGGWANVVDSVVVIDDFRGPGFVGLDRDTGERLWATKIWDDSFGAIFWASDEDTVYTAHDGGMTAALDVTDGSVKWRLNTDEMEWGLGSGCALADDLWLTVGRDGTLFAIS</sequence>
<dbReference type="RefSeq" id="WP_012996801.1">
    <property type="nucleotide sequence ID" value="NC_013922.1"/>
</dbReference>
<dbReference type="HOGENOM" id="CLU_675469_0_0_2"/>
<dbReference type="SMART" id="SM00564">
    <property type="entry name" value="PQQ"/>
    <property type="match status" value="5"/>
</dbReference>
<dbReference type="InterPro" id="IPR011047">
    <property type="entry name" value="Quinoprotein_ADH-like_sf"/>
</dbReference>
<dbReference type="PROSITE" id="PS51257">
    <property type="entry name" value="PROKAR_LIPOPROTEIN"/>
    <property type="match status" value="1"/>
</dbReference>
<dbReference type="KEGG" id="nmg:Nmag_3240"/>
<dbReference type="PaxDb" id="547559-Nmag_3240"/>
<dbReference type="InterPro" id="IPR015943">
    <property type="entry name" value="WD40/YVTN_repeat-like_dom_sf"/>
</dbReference>
<dbReference type="SUPFAM" id="SSF50998">
    <property type="entry name" value="Quinoprotein alcohol dehydrogenase-like"/>
    <property type="match status" value="1"/>
</dbReference>
<proteinExistence type="predicted"/>
<reference evidence="4" key="1">
    <citation type="submission" date="2010-02" db="EMBL/GenBank/DDBJ databases">
        <title>Complete sequence of chromosome of Natrialba magadii ATCC 43099.</title>
        <authorList>
            <consortium name="US DOE Joint Genome Institute"/>
            <person name="Lucas S."/>
            <person name="Copeland A."/>
            <person name="Lapidus A."/>
            <person name="Cheng J.-F."/>
            <person name="Bruce D."/>
            <person name="Goodwin L."/>
            <person name="Pitluck S."/>
            <person name="Davenport K."/>
            <person name="Saunders E."/>
            <person name="Detter J.C."/>
            <person name="Han C."/>
            <person name="Tapia R."/>
            <person name="Land M."/>
            <person name="Hauser L."/>
            <person name="Kyrpides N."/>
            <person name="Mikhailova N."/>
            <person name="De Castro R.E."/>
            <person name="Maupin-Furlow J.A."/>
            <person name="Woyke T."/>
        </authorList>
    </citation>
    <scope>NUCLEOTIDE SEQUENCE [LARGE SCALE GENOMIC DNA]</scope>
    <source>
        <strain evidence="4">ATCC 43099 / DSM 3394 / CCM 3739 / CIP 104546 / IAM 13178 / JCM 8861 / NBRC 102185 / NCIMB 2190 / MS3</strain>
    </source>
</reference>
<dbReference type="Gene3D" id="2.130.10.10">
    <property type="entry name" value="YVTN repeat-like/Quinoprotein amine dehydrogenase"/>
    <property type="match status" value="2"/>
</dbReference>
<dbReference type="STRING" id="547559.Nmag_3240"/>
<evidence type="ECO:0000259" key="2">
    <source>
        <dbReference type="Pfam" id="PF13360"/>
    </source>
</evidence>
<evidence type="ECO:0000256" key="1">
    <source>
        <dbReference type="SAM" id="MobiDB-lite"/>
    </source>
</evidence>